<evidence type="ECO:0000256" key="5">
    <source>
        <dbReference type="ARBA" id="ARBA00022840"/>
    </source>
</evidence>
<gene>
    <name evidence="14" type="ORF">MKK02DRAFT_34601</name>
</gene>
<dbReference type="Proteomes" id="UP001164286">
    <property type="component" value="Unassembled WGS sequence"/>
</dbReference>
<evidence type="ECO:0000256" key="4">
    <source>
        <dbReference type="ARBA" id="ARBA00022806"/>
    </source>
</evidence>
<dbReference type="GO" id="GO:0016787">
    <property type="term" value="F:hydrolase activity"/>
    <property type="evidence" value="ECO:0007669"/>
    <property type="project" value="UniProtKB-KW"/>
</dbReference>
<dbReference type="GeneID" id="77728182"/>
<organism evidence="14 15">
    <name type="scientific">Dioszegia hungarica</name>
    <dbReference type="NCBI Taxonomy" id="4972"/>
    <lineage>
        <taxon>Eukaryota</taxon>
        <taxon>Fungi</taxon>
        <taxon>Dikarya</taxon>
        <taxon>Basidiomycota</taxon>
        <taxon>Agaricomycotina</taxon>
        <taxon>Tremellomycetes</taxon>
        <taxon>Tremellales</taxon>
        <taxon>Bulleribasidiaceae</taxon>
        <taxon>Dioszegia</taxon>
    </lineage>
</organism>
<dbReference type="SUPFAM" id="SSF52540">
    <property type="entry name" value="P-loop containing nucleoside triphosphate hydrolases"/>
    <property type="match status" value="1"/>
</dbReference>
<comment type="catalytic activity">
    <reaction evidence="7">
        <text>ATP + H2O = ADP + phosphate + H(+)</text>
        <dbReference type="Rhea" id="RHEA:13065"/>
        <dbReference type="ChEBI" id="CHEBI:15377"/>
        <dbReference type="ChEBI" id="CHEBI:15378"/>
        <dbReference type="ChEBI" id="CHEBI:30616"/>
        <dbReference type="ChEBI" id="CHEBI:43474"/>
        <dbReference type="ChEBI" id="CHEBI:456216"/>
        <dbReference type="EC" id="3.6.4.13"/>
    </reaction>
</comment>
<keyword evidence="5 9" id="KW-0067">ATP-binding</keyword>
<dbReference type="EMBL" id="JAKWFO010000008">
    <property type="protein sequence ID" value="KAI9633744.1"/>
    <property type="molecule type" value="Genomic_DNA"/>
</dbReference>
<dbReference type="GO" id="GO:0003724">
    <property type="term" value="F:RNA helicase activity"/>
    <property type="evidence" value="ECO:0007669"/>
    <property type="project" value="UniProtKB-EC"/>
</dbReference>
<proteinExistence type="inferred from homology"/>
<comment type="similarity">
    <text evidence="9">Belongs to the DEAD box helicase family.</text>
</comment>
<name>A0AA38H7G0_9TREE</name>
<dbReference type="PANTHER" id="PTHR47958">
    <property type="entry name" value="ATP-DEPENDENT RNA HELICASE DBP3"/>
    <property type="match status" value="1"/>
</dbReference>
<feature type="domain" description="DEAD-box RNA helicase Q" evidence="13">
    <location>
        <begin position="170"/>
        <end position="198"/>
    </location>
</feature>
<dbReference type="PROSITE" id="PS51194">
    <property type="entry name" value="HELICASE_CTER"/>
    <property type="match status" value="1"/>
</dbReference>
<dbReference type="Gene3D" id="3.40.50.300">
    <property type="entry name" value="P-loop containing nucleotide triphosphate hydrolases"/>
    <property type="match status" value="2"/>
</dbReference>
<evidence type="ECO:0000256" key="6">
    <source>
        <dbReference type="ARBA" id="ARBA00022884"/>
    </source>
</evidence>
<dbReference type="PROSITE" id="PS51192">
    <property type="entry name" value="HELICASE_ATP_BIND_1"/>
    <property type="match status" value="1"/>
</dbReference>
<dbReference type="CDD" id="cd18787">
    <property type="entry name" value="SF2_C_DEAD"/>
    <property type="match status" value="1"/>
</dbReference>
<dbReference type="SMART" id="SM00487">
    <property type="entry name" value="DEXDc"/>
    <property type="match status" value="1"/>
</dbReference>
<evidence type="ECO:0000259" key="11">
    <source>
        <dbReference type="PROSITE" id="PS51192"/>
    </source>
</evidence>
<feature type="domain" description="Helicase C-terminal" evidence="12">
    <location>
        <begin position="383"/>
        <end position="565"/>
    </location>
</feature>
<keyword evidence="15" id="KW-1185">Reference proteome</keyword>
<feature type="region of interest" description="Disordered" evidence="10">
    <location>
        <begin position="1"/>
        <end position="110"/>
    </location>
</feature>
<sequence>MSGHTRNKPSQSWADDNDDEDETEFQAKMAIPAPAPASRGAQSGGNDGELYLHTLLRTRGTSGNNGGGGGADDGWGAPPSGGGGGGGGDSGWGAPLGSGEAQSEYGGGGGYGDYGGGGGGGGGRRGRNEDYQAALAEEVEDAGLTFNDFTVEVKLADMQENPDSPLYSIKTFEELNLHPDLQKGIYGVGFKKPSKIQERALPLLLNNPPRNLIGQSQSGTGKTAAFALNMLSRISQDIQTPQAICLAPSRELARQIQKVVDDLCKFTDAKTFLAVPRSWRRGHAITAQILIGTPGSILDMLSRGVEIFDPEMIRMLVLDEADEMIAMQGLGDQTTRIKRFLPPGTQNVLFSATFTDEVREFAQEFAPEANQIFLQKEEVTVGSITQLYILCDGEEAKYEALSNLYDVMSIGQSIVFCKKRDTADEIAERLTADGHAVASLHGEKASDDRDRILDGFRDGKTKVLITTNVVARGIDIQQVNMVVNYDVPNLGPEGGFQPDVETYIHRIGRTGRFGRKGCAVTFAHDGRSKGEIDTIMESTGRPMKRIDATRTTDIEHLEKALKAAMRGPA</sequence>
<evidence type="ECO:0000256" key="7">
    <source>
        <dbReference type="ARBA" id="ARBA00047984"/>
    </source>
</evidence>
<feature type="compositionally biased region" description="Gly residues" evidence="10">
    <location>
        <begin position="63"/>
        <end position="96"/>
    </location>
</feature>
<dbReference type="InterPro" id="IPR011545">
    <property type="entry name" value="DEAD/DEAH_box_helicase_dom"/>
</dbReference>
<evidence type="ECO:0000256" key="10">
    <source>
        <dbReference type="SAM" id="MobiDB-lite"/>
    </source>
</evidence>
<feature type="domain" description="Helicase ATP-binding" evidence="11">
    <location>
        <begin position="203"/>
        <end position="372"/>
    </location>
</feature>
<evidence type="ECO:0000256" key="2">
    <source>
        <dbReference type="ARBA" id="ARBA00022741"/>
    </source>
</evidence>
<dbReference type="PROSITE" id="PS00039">
    <property type="entry name" value="DEAD_ATP_HELICASE"/>
    <property type="match status" value="1"/>
</dbReference>
<evidence type="ECO:0000313" key="14">
    <source>
        <dbReference type="EMBL" id="KAI9633744.1"/>
    </source>
</evidence>
<evidence type="ECO:0000256" key="8">
    <source>
        <dbReference type="PROSITE-ProRule" id="PRU00552"/>
    </source>
</evidence>
<protein>
    <recommendedName>
        <fullName evidence="1">RNA helicase</fullName>
        <ecNumber evidence="1">3.6.4.13</ecNumber>
    </recommendedName>
</protein>
<dbReference type="InterPro" id="IPR001650">
    <property type="entry name" value="Helicase_C-like"/>
</dbReference>
<dbReference type="CDD" id="cd17963">
    <property type="entry name" value="DEADc_DDX19_DDX25"/>
    <property type="match status" value="1"/>
</dbReference>
<dbReference type="InterPro" id="IPR014001">
    <property type="entry name" value="Helicase_ATP-bd"/>
</dbReference>
<dbReference type="AlphaFoldDB" id="A0AA38H7G0"/>
<feature type="short sequence motif" description="Q motif" evidence="8">
    <location>
        <begin position="170"/>
        <end position="198"/>
    </location>
</feature>
<keyword evidence="4 9" id="KW-0347">Helicase</keyword>
<evidence type="ECO:0000259" key="12">
    <source>
        <dbReference type="PROSITE" id="PS51194"/>
    </source>
</evidence>
<dbReference type="InterPro" id="IPR014014">
    <property type="entry name" value="RNA_helicase_DEAD_Q_motif"/>
</dbReference>
<dbReference type="InterPro" id="IPR000629">
    <property type="entry name" value="RNA-helicase_DEAD-box_CS"/>
</dbReference>
<dbReference type="Pfam" id="PF00271">
    <property type="entry name" value="Helicase_C"/>
    <property type="match status" value="1"/>
</dbReference>
<evidence type="ECO:0000256" key="9">
    <source>
        <dbReference type="RuleBase" id="RU000492"/>
    </source>
</evidence>
<dbReference type="GO" id="GO:0005524">
    <property type="term" value="F:ATP binding"/>
    <property type="evidence" value="ECO:0007669"/>
    <property type="project" value="UniProtKB-KW"/>
</dbReference>
<keyword evidence="3 9" id="KW-0378">Hydrolase</keyword>
<reference evidence="14" key="1">
    <citation type="journal article" date="2022" name="G3 (Bethesda)">
        <title>High quality genome of the basidiomycete yeast Dioszegia hungarica PDD-24b-2 isolated from cloud water.</title>
        <authorList>
            <person name="Jarrige D."/>
            <person name="Haridas S."/>
            <person name="Bleykasten-Grosshans C."/>
            <person name="Joly M."/>
            <person name="Nadalig T."/>
            <person name="Sancelme M."/>
            <person name="Vuilleumier S."/>
            <person name="Grigoriev I.V."/>
            <person name="Amato P."/>
            <person name="Bringel F."/>
        </authorList>
    </citation>
    <scope>NUCLEOTIDE SEQUENCE</scope>
    <source>
        <strain evidence="14">PDD-24b-2</strain>
    </source>
</reference>
<accession>A0AA38H7G0</accession>
<comment type="caution">
    <text evidence="14">The sequence shown here is derived from an EMBL/GenBank/DDBJ whole genome shotgun (WGS) entry which is preliminary data.</text>
</comment>
<dbReference type="PROSITE" id="PS51195">
    <property type="entry name" value="Q_MOTIF"/>
    <property type="match status" value="1"/>
</dbReference>
<keyword evidence="6" id="KW-0694">RNA-binding</keyword>
<dbReference type="EC" id="3.6.4.13" evidence="1"/>
<dbReference type="FunFam" id="3.40.50.300:FF:000849">
    <property type="entry name" value="ATP-dependent RNA helicase DBP5"/>
    <property type="match status" value="1"/>
</dbReference>
<evidence type="ECO:0000256" key="1">
    <source>
        <dbReference type="ARBA" id="ARBA00012552"/>
    </source>
</evidence>
<dbReference type="SMART" id="SM00490">
    <property type="entry name" value="HELICc"/>
    <property type="match status" value="1"/>
</dbReference>
<dbReference type="GO" id="GO:0003723">
    <property type="term" value="F:RNA binding"/>
    <property type="evidence" value="ECO:0007669"/>
    <property type="project" value="UniProtKB-KW"/>
</dbReference>
<dbReference type="Pfam" id="PF00270">
    <property type="entry name" value="DEAD"/>
    <property type="match status" value="1"/>
</dbReference>
<keyword evidence="2 9" id="KW-0547">Nucleotide-binding</keyword>
<feature type="compositionally biased region" description="Acidic residues" evidence="10">
    <location>
        <begin position="15"/>
        <end position="24"/>
    </location>
</feature>
<evidence type="ECO:0000256" key="3">
    <source>
        <dbReference type="ARBA" id="ARBA00022801"/>
    </source>
</evidence>
<dbReference type="RefSeq" id="XP_052943521.1">
    <property type="nucleotide sequence ID" value="XM_053088977.1"/>
</dbReference>
<dbReference type="InterPro" id="IPR027417">
    <property type="entry name" value="P-loop_NTPase"/>
</dbReference>
<evidence type="ECO:0000313" key="15">
    <source>
        <dbReference type="Proteomes" id="UP001164286"/>
    </source>
</evidence>
<evidence type="ECO:0000259" key="13">
    <source>
        <dbReference type="PROSITE" id="PS51195"/>
    </source>
</evidence>